<protein>
    <submittedName>
        <fullName evidence="1">Uncharacterized protein</fullName>
    </submittedName>
</protein>
<dbReference type="RefSeq" id="YP_009301352.1">
    <property type="nucleotide sequence ID" value="NC_031231.1"/>
</dbReference>
<dbReference type="Proteomes" id="UP000201386">
    <property type="component" value="Segment"/>
</dbReference>
<sequence>MILSPDCRDGNYQKCPGDAWDDELDCPAVCQHPLHHPGFTSVEVHFAHLIANAKDDYAQVDHKGPNTMDLMAARAVAADAVRAGQELFEKLNEGEPRGPQA</sequence>
<gene>
    <name evidence="1" type="primary">95</name>
    <name evidence="1" type="ORF">KELLEZIO_95</name>
</gene>
<dbReference type="KEGG" id="vg:29124807"/>
<dbReference type="GeneID" id="29124807"/>
<keyword evidence="2" id="KW-1185">Reference proteome</keyword>
<evidence type="ECO:0000313" key="2">
    <source>
        <dbReference type="Proteomes" id="UP000201386"/>
    </source>
</evidence>
<name>A0A140G6I0_9CAUD</name>
<reference evidence="1 2" key="1">
    <citation type="submission" date="2016-02" db="EMBL/GenBank/DDBJ databases">
        <authorList>
            <person name="Lynch K.C."/>
            <person name="Doan M."/>
            <person name="Paisley J.T."/>
            <person name="Allen K.G."/>
            <person name="Gaffney B.L."/>
            <person name="Rinehart C.A."/>
            <person name="King R.A."/>
            <person name="Staples A."/>
            <person name="Bowman C.A."/>
            <person name="Russell D.A."/>
            <person name="Pope W.H."/>
            <person name="Jacobs-Sera D."/>
            <person name="Hendrix R.W."/>
            <person name="Hatfull G.F."/>
        </authorList>
    </citation>
    <scope>NUCLEOTIDE SEQUENCE [LARGE SCALE GENOMIC DNA]</scope>
</reference>
<organism evidence="1 2">
    <name type="scientific">Arthrobacter phage KellEzio</name>
    <dbReference type="NCBI Taxonomy" id="1796995"/>
    <lineage>
        <taxon>Viruses</taxon>
        <taxon>Duplodnaviria</taxon>
        <taxon>Heunggongvirae</taxon>
        <taxon>Uroviricota</taxon>
        <taxon>Caudoviricetes</taxon>
        <taxon>Kelleziovirus</taxon>
        <taxon>Kelleziovirus kellezzio</taxon>
    </lineage>
</organism>
<proteinExistence type="predicted"/>
<accession>A0A140G6I0</accession>
<dbReference type="EMBL" id="KU647626">
    <property type="protein sequence ID" value="AMM44265.1"/>
    <property type="molecule type" value="Genomic_DNA"/>
</dbReference>
<evidence type="ECO:0000313" key="1">
    <source>
        <dbReference type="EMBL" id="AMM44265.1"/>
    </source>
</evidence>